<name>A0A699YWW3_HAELA</name>
<protein>
    <submittedName>
        <fullName evidence="1">Expansin-like EG45 domain-containing protein</fullName>
    </submittedName>
</protein>
<organism evidence="1 2">
    <name type="scientific">Haematococcus lacustris</name>
    <name type="common">Green alga</name>
    <name type="synonym">Haematococcus pluvialis</name>
    <dbReference type="NCBI Taxonomy" id="44745"/>
    <lineage>
        <taxon>Eukaryota</taxon>
        <taxon>Viridiplantae</taxon>
        <taxon>Chlorophyta</taxon>
        <taxon>core chlorophytes</taxon>
        <taxon>Chlorophyceae</taxon>
        <taxon>CS clade</taxon>
        <taxon>Chlamydomonadales</taxon>
        <taxon>Haematococcaceae</taxon>
        <taxon>Haematococcus</taxon>
    </lineage>
</organism>
<accession>A0A699YWW3</accession>
<feature type="non-terminal residue" evidence="1">
    <location>
        <position position="151"/>
    </location>
</feature>
<reference evidence="1 2" key="1">
    <citation type="submission" date="2020-02" db="EMBL/GenBank/DDBJ databases">
        <title>Draft genome sequence of Haematococcus lacustris strain NIES-144.</title>
        <authorList>
            <person name="Morimoto D."/>
            <person name="Nakagawa S."/>
            <person name="Yoshida T."/>
            <person name="Sawayama S."/>
        </authorList>
    </citation>
    <scope>NUCLEOTIDE SEQUENCE [LARGE SCALE GENOMIC DNA]</scope>
    <source>
        <strain evidence="1 2">NIES-144</strain>
    </source>
</reference>
<keyword evidence="2" id="KW-1185">Reference proteome</keyword>
<dbReference type="EMBL" id="BLLF01000462">
    <property type="protein sequence ID" value="GFH12038.1"/>
    <property type="molecule type" value="Genomic_DNA"/>
</dbReference>
<comment type="caution">
    <text evidence="1">The sequence shown here is derived from an EMBL/GenBank/DDBJ whole genome shotgun (WGS) entry which is preliminary data.</text>
</comment>
<sequence length="151" mass="16356">MLGGPGMCARVANGGALALKAWNGVFSNAVALEFWTYVGVVGWEGTNATIPDITVSIGGDQGGCAPVRLMNLKPTMFQPKCVPFCADYWWRYRVYLPVFGGAWPRSVINNPASFQGCGGMSSWQLNQIQFRHDGYGGSGDKYFCLDNLSLS</sequence>
<evidence type="ECO:0000313" key="2">
    <source>
        <dbReference type="Proteomes" id="UP000485058"/>
    </source>
</evidence>
<evidence type="ECO:0000313" key="1">
    <source>
        <dbReference type="EMBL" id="GFH12038.1"/>
    </source>
</evidence>
<proteinExistence type="predicted"/>
<gene>
    <name evidence="1" type="ORF">HaLaN_07662</name>
</gene>
<dbReference type="Proteomes" id="UP000485058">
    <property type="component" value="Unassembled WGS sequence"/>
</dbReference>
<dbReference type="AlphaFoldDB" id="A0A699YWW3"/>
<feature type="non-terminal residue" evidence="1">
    <location>
        <position position="1"/>
    </location>
</feature>